<dbReference type="PANTHER" id="PTHR31728">
    <property type="entry name" value="ABRAXAS FAMILY MEMBER"/>
    <property type="match status" value="1"/>
</dbReference>
<gene>
    <name evidence="2" type="ORF">HXX76_015860</name>
</gene>
<proteinExistence type="predicted"/>
<dbReference type="PANTHER" id="PTHR31728:SF5">
    <property type="entry name" value="OS07G0540200 PROTEIN"/>
    <property type="match status" value="1"/>
</dbReference>
<feature type="compositionally biased region" description="Low complexity" evidence="1">
    <location>
        <begin position="136"/>
        <end position="148"/>
    </location>
</feature>
<feature type="region of interest" description="Disordered" evidence="1">
    <location>
        <begin position="118"/>
        <end position="149"/>
    </location>
</feature>
<protein>
    <submittedName>
        <fullName evidence="2">Uncharacterized protein</fullName>
    </submittedName>
</protein>
<feature type="region of interest" description="Disordered" evidence="1">
    <location>
        <begin position="266"/>
        <end position="354"/>
    </location>
</feature>
<evidence type="ECO:0000313" key="2">
    <source>
        <dbReference type="EMBL" id="KAG2422696.1"/>
    </source>
</evidence>
<feature type="compositionally biased region" description="Gly residues" evidence="1">
    <location>
        <begin position="118"/>
        <end position="135"/>
    </location>
</feature>
<feature type="compositionally biased region" description="Low complexity" evidence="1">
    <location>
        <begin position="266"/>
        <end position="278"/>
    </location>
</feature>
<sequence length="422" mass="41200">MPGDTYPPRLACVTSSGPGLASLIYSVTAGGAPCDGLLFGDTITMTTSHMRDDDDTATVTECRAAISSALCCAGPCSFYDCAGQLAESALEELSRQQPGPLLGWVSYRPLLAVPAAGGGGGSTGASGPGGVGGGSSNNSSSSGSSATALMRPSMREAAVTQALLRRQLAREAAVGAGAGAGGGAAGQAVLLLLVGSGADHNGATVTWQLRCFQARQAPSSGELQLTPVPLTALNLGGHTGQGAYSELHAALGISASTTTALSTASIPASASIPRQASATAELGGVGSRPGSISSANAPSPAQLSSPPPPPGAAPQAGVYGSPAASLPGLGSPPQRTASQSSATPLAPPAPHPLMPALDPGALAALAAGSRAQVGAVKHHCEALLVGLHELCGQAVAGEAALERLRARRDALLAHLASSGQRG</sequence>
<name>A0A835VRE8_CHLIN</name>
<reference evidence="2" key="1">
    <citation type="journal article" date="2020" name="bioRxiv">
        <title>Comparative genomics of Chlamydomonas.</title>
        <authorList>
            <person name="Craig R.J."/>
            <person name="Hasan A.R."/>
            <person name="Ness R.W."/>
            <person name="Keightley P.D."/>
        </authorList>
    </citation>
    <scope>NUCLEOTIDE SEQUENCE</scope>
    <source>
        <strain evidence="2">SAG 7.73</strain>
    </source>
</reference>
<evidence type="ECO:0000313" key="3">
    <source>
        <dbReference type="Proteomes" id="UP000650467"/>
    </source>
</evidence>
<organism evidence="2 3">
    <name type="scientific">Chlamydomonas incerta</name>
    <dbReference type="NCBI Taxonomy" id="51695"/>
    <lineage>
        <taxon>Eukaryota</taxon>
        <taxon>Viridiplantae</taxon>
        <taxon>Chlorophyta</taxon>
        <taxon>core chlorophytes</taxon>
        <taxon>Chlorophyceae</taxon>
        <taxon>CS clade</taxon>
        <taxon>Chlamydomonadales</taxon>
        <taxon>Chlamydomonadaceae</taxon>
        <taxon>Chlamydomonas</taxon>
    </lineage>
</organism>
<dbReference type="EMBL" id="JAEHOC010000096">
    <property type="protein sequence ID" value="KAG2422696.1"/>
    <property type="molecule type" value="Genomic_DNA"/>
</dbReference>
<evidence type="ECO:0000256" key="1">
    <source>
        <dbReference type="SAM" id="MobiDB-lite"/>
    </source>
</evidence>
<dbReference type="GO" id="GO:0031593">
    <property type="term" value="F:polyubiquitin modification-dependent protein binding"/>
    <property type="evidence" value="ECO:0007669"/>
    <property type="project" value="TreeGrafter"/>
</dbReference>
<dbReference type="InterPro" id="IPR023238">
    <property type="entry name" value="FAM175"/>
</dbReference>
<dbReference type="Proteomes" id="UP000650467">
    <property type="component" value="Unassembled WGS sequence"/>
</dbReference>
<dbReference type="OrthoDB" id="547839at2759"/>
<comment type="caution">
    <text evidence="2">The sequence shown here is derived from an EMBL/GenBank/DDBJ whole genome shotgun (WGS) entry which is preliminary data.</text>
</comment>
<accession>A0A835VRE8</accession>
<dbReference type="GO" id="GO:0005634">
    <property type="term" value="C:nucleus"/>
    <property type="evidence" value="ECO:0007669"/>
    <property type="project" value="TreeGrafter"/>
</dbReference>
<feature type="compositionally biased region" description="Low complexity" evidence="1">
    <location>
        <begin position="293"/>
        <end position="304"/>
    </location>
</feature>
<dbReference type="PRINTS" id="PR02051">
    <property type="entry name" value="PROTEINF175"/>
</dbReference>
<keyword evidence="3" id="KW-1185">Reference proteome</keyword>
<dbReference type="Pfam" id="PF21125">
    <property type="entry name" value="MPN_2A_DUB_like"/>
    <property type="match status" value="1"/>
</dbReference>
<dbReference type="AlphaFoldDB" id="A0A835VRE8"/>